<keyword evidence="3" id="KW-1185">Reference proteome</keyword>
<dbReference type="Proteomes" id="UP001221411">
    <property type="component" value="Unassembled WGS sequence"/>
</dbReference>
<evidence type="ECO:0000313" key="3">
    <source>
        <dbReference type="Proteomes" id="UP001221411"/>
    </source>
</evidence>
<name>A0ABT5F7W0_9BACT</name>
<feature type="region of interest" description="Disordered" evidence="1">
    <location>
        <begin position="346"/>
        <end position="392"/>
    </location>
</feature>
<proteinExistence type="predicted"/>
<accession>A0ABT5F7W0</accession>
<comment type="caution">
    <text evidence="2">The sequence shown here is derived from an EMBL/GenBank/DDBJ whole genome shotgun (WGS) entry which is preliminary data.</text>
</comment>
<organism evidence="2 3">
    <name type="scientific">Polyangium mundeleinium</name>
    <dbReference type="NCBI Taxonomy" id="2995306"/>
    <lineage>
        <taxon>Bacteria</taxon>
        <taxon>Pseudomonadati</taxon>
        <taxon>Myxococcota</taxon>
        <taxon>Polyangia</taxon>
        <taxon>Polyangiales</taxon>
        <taxon>Polyangiaceae</taxon>
        <taxon>Polyangium</taxon>
    </lineage>
</organism>
<reference evidence="2 3" key="1">
    <citation type="submission" date="2022-11" db="EMBL/GenBank/DDBJ databases">
        <title>Minimal conservation of predation-associated metabolite biosynthetic gene clusters underscores biosynthetic potential of Myxococcota including descriptions for ten novel species: Archangium lansinium sp. nov., Myxococcus landrumus sp. nov., Nannocystis bai.</title>
        <authorList>
            <person name="Ahearne A."/>
            <person name="Stevens C."/>
            <person name="Dowd S."/>
        </authorList>
    </citation>
    <scope>NUCLEOTIDE SEQUENCE [LARGE SCALE GENOMIC DNA]</scope>
    <source>
        <strain evidence="2 3">RJM3</strain>
    </source>
</reference>
<protein>
    <submittedName>
        <fullName evidence="2">Uncharacterized protein</fullName>
    </submittedName>
</protein>
<feature type="compositionally biased region" description="Basic and acidic residues" evidence="1">
    <location>
        <begin position="365"/>
        <end position="384"/>
    </location>
</feature>
<evidence type="ECO:0000313" key="2">
    <source>
        <dbReference type="EMBL" id="MDC0749739.1"/>
    </source>
</evidence>
<evidence type="ECO:0000256" key="1">
    <source>
        <dbReference type="SAM" id="MobiDB-lite"/>
    </source>
</evidence>
<dbReference type="RefSeq" id="WP_271929937.1">
    <property type="nucleotide sequence ID" value="NZ_JAQNDO010000001.1"/>
</dbReference>
<sequence>MTRAVVGAPRIAQRVSAAVVGATVKWHWPESPLNWNTDVLAFTEAVRKAVENAYFYVISQPLLPDYDESVRDGHMARWVELWERVLATGKVDMLAAAFGYVIESLATLFYLGDPPSGYTKALQVAQGATRPDVVLQYGLKHAAWLDLTAEKSEGHIHAKAAGWKDVPYVAEILYPSMDTQVIRACSSKPYTPGVDPNVLAKQVEQAKALTAFRHGHWKRLGKKLQAVMKFPKVDESVRDATRSKYVRDVLVWYFGDGFKGIDEHGQASILEAMGISHKTCGFRSIPSTAQGESLLLQFDPKLPAEVPKKSVDRMELDDKVELVLGQPVDDDDYRWQAALPPTYVPPRIETTTYSEANPRRSGRTLVEKPEKRRSDLSRSRDKSKERRRAYSP</sequence>
<dbReference type="EMBL" id="JAQNDO010000001">
    <property type="protein sequence ID" value="MDC0749739.1"/>
    <property type="molecule type" value="Genomic_DNA"/>
</dbReference>
<gene>
    <name evidence="2" type="ORF">POL67_50885</name>
</gene>